<proteinExistence type="predicted"/>
<comment type="caution">
    <text evidence="1">The sequence shown here is derived from an EMBL/GenBank/DDBJ whole genome shotgun (WGS) entry which is preliminary data.</text>
</comment>
<evidence type="ECO:0000313" key="1">
    <source>
        <dbReference type="EMBL" id="TBO44292.1"/>
    </source>
</evidence>
<accession>A0A4Q9HGB9</accession>
<protein>
    <recommendedName>
        <fullName evidence="3">Translation initiation inhibitor</fullName>
    </recommendedName>
</protein>
<dbReference type="OrthoDB" id="9803101at2"/>
<sequence length="386" mass="44626">MINSSIKDDILKINVVPCTAFDRYFITLDVNATFNEDEVFEEYSKLYDLITERNIIPVYEKVFGSEVLKDKLSLLRNARIKDFFPSTLINYETVKGAPLSSVFIYGIKPYEVDKVKINRAENKSIEIVSEKASQLYLLSIDGENQHLISNNPYSDVFLDLDFYLRNCGYSAKSIARTWFYMSNIDRKYCDFNDSRLDFFEKENISYGDQSNFLPSSTCIGAPVLNKRGILLDVYCLKSMDPSVFLKRIYNKNQNEANGVSYKFKPAFARGTLISTEKYNEVHISGTASINEKGESVHLNNPYQQIITTLKNVYSILEQYQMGFEHLVQSTCFFKKSEYYSEFMKALEDLKINNFSFTYLIGDVCRDELLFELDCIAVKNHNDEDRG</sequence>
<evidence type="ECO:0008006" key="3">
    <source>
        <dbReference type="Google" id="ProtNLM"/>
    </source>
</evidence>
<dbReference type="EMBL" id="SIXF01000002">
    <property type="protein sequence ID" value="TBO44292.1"/>
    <property type="molecule type" value="Genomic_DNA"/>
</dbReference>
<evidence type="ECO:0000313" key="2">
    <source>
        <dbReference type="Proteomes" id="UP000291819"/>
    </source>
</evidence>
<dbReference type="InterPro" id="IPR006175">
    <property type="entry name" value="YjgF/YER057c/UK114"/>
</dbReference>
<reference evidence="1 2" key="1">
    <citation type="submission" date="2019-02" db="EMBL/GenBank/DDBJ databases">
        <title>Pedobacter kyonggii whole genome sequence analysis.</title>
        <authorList>
            <person name="Dahal R.H."/>
        </authorList>
    </citation>
    <scope>NUCLEOTIDE SEQUENCE [LARGE SCALE GENOMIC DNA]</scope>
    <source>
        <strain evidence="1 2">K-4-11-1</strain>
    </source>
</reference>
<dbReference type="Pfam" id="PF01042">
    <property type="entry name" value="Ribonuc_L-PSP"/>
    <property type="match status" value="1"/>
</dbReference>
<name>A0A4Q9HGB9_9SPHI</name>
<organism evidence="1 2">
    <name type="scientific">Pedobacter kyonggii</name>
    <dbReference type="NCBI Taxonomy" id="1926871"/>
    <lineage>
        <taxon>Bacteria</taxon>
        <taxon>Pseudomonadati</taxon>
        <taxon>Bacteroidota</taxon>
        <taxon>Sphingobacteriia</taxon>
        <taxon>Sphingobacteriales</taxon>
        <taxon>Sphingobacteriaceae</taxon>
        <taxon>Pedobacter</taxon>
    </lineage>
</organism>
<dbReference type="RefSeq" id="WP_131028372.1">
    <property type="nucleotide sequence ID" value="NZ_SIXF01000002.1"/>
</dbReference>
<dbReference type="Proteomes" id="UP000291819">
    <property type="component" value="Unassembled WGS sequence"/>
</dbReference>
<gene>
    <name evidence="1" type="ORF">EYS08_02985</name>
</gene>
<keyword evidence="2" id="KW-1185">Reference proteome</keyword>
<dbReference type="Gene3D" id="3.30.1330.40">
    <property type="entry name" value="RutC-like"/>
    <property type="match status" value="1"/>
</dbReference>
<dbReference type="AlphaFoldDB" id="A0A4Q9HGB9"/>
<dbReference type="InterPro" id="IPR035959">
    <property type="entry name" value="RutC-like_sf"/>
</dbReference>
<dbReference type="SUPFAM" id="SSF55298">
    <property type="entry name" value="YjgF-like"/>
    <property type="match status" value="1"/>
</dbReference>